<comment type="similarity">
    <text evidence="2">Belongs to the diacylglycerol/lipid kinase family.</text>
</comment>
<proteinExistence type="inferred from homology"/>
<organism evidence="11 12">
    <name type="scientific">Cellulomonas biazotea</name>
    <dbReference type="NCBI Taxonomy" id="1709"/>
    <lineage>
        <taxon>Bacteria</taxon>
        <taxon>Bacillati</taxon>
        <taxon>Actinomycetota</taxon>
        <taxon>Actinomycetes</taxon>
        <taxon>Micrococcales</taxon>
        <taxon>Cellulomonadaceae</taxon>
        <taxon>Cellulomonas</taxon>
    </lineage>
</organism>
<dbReference type="Proteomes" id="UP000289954">
    <property type="component" value="Unassembled WGS sequence"/>
</dbReference>
<dbReference type="Gene3D" id="3.40.50.10330">
    <property type="entry name" value="Probable inorganic polyphosphate/atp-NAD kinase, domain 1"/>
    <property type="match status" value="1"/>
</dbReference>
<evidence type="ECO:0000256" key="7">
    <source>
        <dbReference type="ARBA" id="ARBA00023209"/>
    </source>
</evidence>
<dbReference type="Gene3D" id="2.60.200.40">
    <property type="match status" value="1"/>
</dbReference>
<dbReference type="Pfam" id="PF19279">
    <property type="entry name" value="YegS_C"/>
    <property type="match status" value="1"/>
</dbReference>
<dbReference type="SUPFAM" id="SSF111331">
    <property type="entry name" value="NAD kinase/diacylglycerol kinase-like"/>
    <property type="match status" value="1"/>
</dbReference>
<dbReference type="RefSeq" id="WP_130782117.1">
    <property type="nucleotide sequence ID" value="NZ_BIMR01000220.1"/>
</dbReference>
<keyword evidence="6" id="KW-0067">ATP-binding</keyword>
<evidence type="ECO:0000259" key="10">
    <source>
        <dbReference type="PROSITE" id="PS50146"/>
    </source>
</evidence>
<evidence type="ECO:0000313" key="12">
    <source>
        <dbReference type="Proteomes" id="UP000289954"/>
    </source>
</evidence>
<evidence type="ECO:0000313" key="11">
    <source>
        <dbReference type="EMBL" id="GCE77507.1"/>
    </source>
</evidence>
<comment type="cofactor">
    <cofactor evidence="1">
        <name>Mg(2+)</name>
        <dbReference type="ChEBI" id="CHEBI:18420"/>
    </cofactor>
</comment>
<keyword evidence="7" id="KW-0443">Lipid metabolism</keyword>
<evidence type="ECO:0000256" key="9">
    <source>
        <dbReference type="SAM" id="MobiDB-lite"/>
    </source>
</evidence>
<dbReference type="InterPro" id="IPR017438">
    <property type="entry name" value="ATP-NAD_kinase_N"/>
</dbReference>
<name>A0A402DTR4_9CELL</name>
<dbReference type="AlphaFoldDB" id="A0A402DTR4"/>
<dbReference type="SMART" id="SM00046">
    <property type="entry name" value="DAGKc"/>
    <property type="match status" value="1"/>
</dbReference>
<gene>
    <name evidence="11" type="ORF">CBZ_25630</name>
</gene>
<keyword evidence="5 11" id="KW-0418">Kinase</keyword>
<dbReference type="InterPro" id="IPR001206">
    <property type="entry name" value="Diacylglycerol_kinase_cat_dom"/>
</dbReference>
<keyword evidence="4" id="KW-0547">Nucleotide-binding</keyword>
<sequence>MTDTAPTPTEPAPRQRHGDQPLRTAVVVNPNRVEGTDELRRQITDQLAAAGWPAPDWLETTAEDPGTGQARRAVEDGVDVVLVCGGDGTVRAVIEGLAGTQTALAVLPGGTGNLLAANLDVPTDVPDGVDTVLRRGRRLIDVGEADGKTFAVMAGMGLDAATMDDAPTALKNAAGSIAYVWSALRHLADDEMHVAVSVDGGPPMRRHARSVLVGNVGRLQGGVTLLPEAQPDTGVMEVAILAPRNLGHWLQLLVGVALRHKRVPSREIHRGAHVVIRSDRPQPRQLDGDVLEPGRTLEVTVRPQSLWVCVHQPDEAPDLAEGGPSDL</sequence>
<evidence type="ECO:0000256" key="3">
    <source>
        <dbReference type="ARBA" id="ARBA00022679"/>
    </source>
</evidence>
<keyword evidence="8" id="KW-1208">Phospholipid metabolism</keyword>
<comment type="caution">
    <text evidence="11">The sequence shown here is derived from an EMBL/GenBank/DDBJ whole genome shotgun (WGS) entry which is preliminary data.</text>
</comment>
<keyword evidence="3" id="KW-0808">Transferase</keyword>
<dbReference type="Pfam" id="PF00781">
    <property type="entry name" value="DAGK_cat"/>
    <property type="match status" value="1"/>
</dbReference>
<reference evidence="11 12" key="1">
    <citation type="submission" date="2019-01" db="EMBL/GenBank/DDBJ databases">
        <title>Draft genome sequence of Cellulomonas takizawaensis strain TKZ-21.</title>
        <authorList>
            <person name="Yamamura H."/>
            <person name="Hayashi T."/>
            <person name="Hamada M."/>
            <person name="Serisawa Y."/>
            <person name="Matsuyama K."/>
            <person name="Nakagawa Y."/>
            <person name="Otoguro M."/>
            <person name="Yanagida F."/>
            <person name="Hayakawa M."/>
        </authorList>
    </citation>
    <scope>NUCLEOTIDE SEQUENCE [LARGE SCALE GENOMIC DNA]</scope>
    <source>
        <strain evidence="11 12">NBRC12680</strain>
    </source>
</reference>
<accession>A0A402DTR4</accession>
<dbReference type="InterPro" id="IPR045540">
    <property type="entry name" value="YegS/DAGK_C"/>
</dbReference>
<evidence type="ECO:0000256" key="2">
    <source>
        <dbReference type="ARBA" id="ARBA00005983"/>
    </source>
</evidence>
<keyword evidence="12" id="KW-1185">Reference proteome</keyword>
<keyword evidence="7" id="KW-0594">Phospholipid biosynthesis</keyword>
<dbReference type="GO" id="GO:0008654">
    <property type="term" value="P:phospholipid biosynthetic process"/>
    <property type="evidence" value="ECO:0007669"/>
    <property type="project" value="UniProtKB-KW"/>
</dbReference>
<dbReference type="InterPro" id="IPR050187">
    <property type="entry name" value="Lipid_Phosphate_FormReg"/>
</dbReference>
<protein>
    <submittedName>
        <fullName evidence="11">Sphingosine kinase</fullName>
    </submittedName>
</protein>
<keyword evidence="7" id="KW-0444">Lipid biosynthesis</keyword>
<evidence type="ECO:0000256" key="1">
    <source>
        <dbReference type="ARBA" id="ARBA00001946"/>
    </source>
</evidence>
<dbReference type="PROSITE" id="PS50146">
    <property type="entry name" value="DAGK"/>
    <property type="match status" value="1"/>
</dbReference>
<dbReference type="PANTHER" id="PTHR12358">
    <property type="entry name" value="SPHINGOSINE KINASE"/>
    <property type="match status" value="1"/>
</dbReference>
<dbReference type="EMBL" id="BIMR01000220">
    <property type="protein sequence ID" value="GCE77507.1"/>
    <property type="molecule type" value="Genomic_DNA"/>
</dbReference>
<dbReference type="InterPro" id="IPR016064">
    <property type="entry name" value="NAD/diacylglycerol_kinase_sf"/>
</dbReference>
<feature type="region of interest" description="Disordered" evidence="9">
    <location>
        <begin position="1"/>
        <end position="22"/>
    </location>
</feature>
<dbReference type="OrthoDB" id="3171056at2"/>
<dbReference type="GO" id="GO:0016301">
    <property type="term" value="F:kinase activity"/>
    <property type="evidence" value="ECO:0007669"/>
    <property type="project" value="UniProtKB-KW"/>
</dbReference>
<evidence type="ECO:0000256" key="8">
    <source>
        <dbReference type="ARBA" id="ARBA00023264"/>
    </source>
</evidence>
<feature type="domain" description="DAGKc" evidence="10">
    <location>
        <begin position="19"/>
        <end position="149"/>
    </location>
</feature>
<evidence type="ECO:0000256" key="4">
    <source>
        <dbReference type="ARBA" id="ARBA00022741"/>
    </source>
</evidence>
<dbReference type="PANTHER" id="PTHR12358:SF54">
    <property type="entry name" value="SPHINGOSINE KINASE RELATED PROTEIN"/>
    <property type="match status" value="1"/>
</dbReference>
<dbReference type="GO" id="GO:0005524">
    <property type="term" value="F:ATP binding"/>
    <property type="evidence" value="ECO:0007669"/>
    <property type="project" value="UniProtKB-KW"/>
</dbReference>
<evidence type="ECO:0000256" key="5">
    <source>
        <dbReference type="ARBA" id="ARBA00022777"/>
    </source>
</evidence>
<evidence type="ECO:0000256" key="6">
    <source>
        <dbReference type="ARBA" id="ARBA00022840"/>
    </source>
</evidence>